<keyword evidence="6 7" id="KW-0560">Oxidoreductase</keyword>
<accession>A0A926E9X1</accession>
<keyword evidence="10" id="KW-1185">Reference proteome</keyword>
<dbReference type="PRINTS" id="PR00070">
    <property type="entry name" value="DHFR"/>
</dbReference>
<dbReference type="InterPro" id="IPR001796">
    <property type="entry name" value="DHFR_dom"/>
</dbReference>
<comment type="caution">
    <text evidence="9">The sequence shown here is derived from an EMBL/GenBank/DDBJ whole genome shotgun (WGS) entry which is preliminary data.</text>
</comment>
<dbReference type="GO" id="GO:0046655">
    <property type="term" value="P:folic acid metabolic process"/>
    <property type="evidence" value="ECO:0007669"/>
    <property type="project" value="TreeGrafter"/>
</dbReference>
<evidence type="ECO:0000313" key="9">
    <source>
        <dbReference type="EMBL" id="MBC8568281.1"/>
    </source>
</evidence>
<dbReference type="Pfam" id="PF00186">
    <property type="entry name" value="DHFR_1"/>
    <property type="match status" value="1"/>
</dbReference>
<dbReference type="CDD" id="cd00209">
    <property type="entry name" value="DHFR"/>
    <property type="match status" value="1"/>
</dbReference>
<evidence type="ECO:0000256" key="6">
    <source>
        <dbReference type="ARBA" id="ARBA00023002"/>
    </source>
</evidence>
<feature type="domain" description="DHFR" evidence="8">
    <location>
        <begin position="1"/>
        <end position="160"/>
    </location>
</feature>
<evidence type="ECO:0000259" key="8">
    <source>
        <dbReference type="PROSITE" id="PS51330"/>
    </source>
</evidence>
<dbReference type="PANTHER" id="PTHR48069">
    <property type="entry name" value="DIHYDROFOLATE REDUCTASE"/>
    <property type="match status" value="1"/>
</dbReference>
<evidence type="ECO:0000256" key="2">
    <source>
        <dbReference type="ARBA" id="ARBA00009539"/>
    </source>
</evidence>
<organism evidence="9 10">
    <name type="scientific">Lentihominibacter hominis</name>
    <dbReference type="NCBI Taxonomy" id="2763645"/>
    <lineage>
        <taxon>Bacteria</taxon>
        <taxon>Bacillati</taxon>
        <taxon>Bacillota</taxon>
        <taxon>Clostridia</taxon>
        <taxon>Peptostreptococcales</taxon>
        <taxon>Anaerovoracaceae</taxon>
        <taxon>Lentihominibacter</taxon>
    </lineage>
</organism>
<dbReference type="Gene3D" id="3.40.430.10">
    <property type="entry name" value="Dihydrofolate Reductase, subunit A"/>
    <property type="match status" value="1"/>
</dbReference>
<dbReference type="SUPFAM" id="SSF53597">
    <property type="entry name" value="Dihydrofolate reductase-like"/>
    <property type="match status" value="1"/>
</dbReference>
<keyword evidence="4 7" id="KW-0554">One-carbon metabolism</keyword>
<comment type="similarity">
    <text evidence="2 7">Belongs to the dihydrofolate reductase family.</text>
</comment>
<comment type="function">
    <text evidence="7">Key enzyme in folate metabolism. Catalyzes an essential reaction for de novo glycine and purine synthesis, and for DNA precursor synthesis.</text>
</comment>
<dbReference type="GO" id="GO:0005829">
    <property type="term" value="C:cytosol"/>
    <property type="evidence" value="ECO:0007669"/>
    <property type="project" value="TreeGrafter"/>
</dbReference>
<dbReference type="EMBL" id="JACRTA010000002">
    <property type="protein sequence ID" value="MBC8568281.1"/>
    <property type="molecule type" value="Genomic_DNA"/>
</dbReference>
<evidence type="ECO:0000256" key="1">
    <source>
        <dbReference type="ARBA" id="ARBA00004903"/>
    </source>
</evidence>
<dbReference type="InterPro" id="IPR024072">
    <property type="entry name" value="DHFR-like_dom_sf"/>
</dbReference>
<dbReference type="InterPro" id="IPR012259">
    <property type="entry name" value="DHFR"/>
</dbReference>
<name>A0A926E9X1_9FIRM</name>
<evidence type="ECO:0000313" key="10">
    <source>
        <dbReference type="Proteomes" id="UP000610862"/>
    </source>
</evidence>
<dbReference type="GO" id="GO:0050661">
    <property type="term" value="F:NADP binding"/>
    <property type="evidence" value="ECO:0007669"/>
    <property type="project" value="InterPro"/>
</dbReference>
<dbReference type="PIRSF" id="PIRSF000194">
    <property type="entry name" value="DHFR"/>
    <property type="match status" value="1"/>
</dbReference>
<dbReference type="EC" id="1.5.1.3" evidence="3 7"/>
<reference evidence="9" key="1">
    <citation type="submission" date="2020-08" db="EMBL/GenBank/DDBJ databases">
        <title>Genome public.</title>
        <authorList>
            <person name="Liu C."/>
            <person name="Sun Q."/>
        </authorList>
    </citation>
    <scope>NUCLEOTIDE SEQUENCE</scope>
    <source>
        <strain evidence="9">NSJ-24</strain>
    </source>
</reference>
<sequence>MNAIVIVDKNWAIGKNGGLLVHLPGDLKYYRQKTTGNIIVVGRKTLESFPGGKPLPDRTNIVITSDTDYEKEGCLICHSKEEVMEKLMEYNTEKIFIAGGAQVYEQFMDDCDTFYVTKIDAEFEADRYFPDLDKLGYTVTWESELQQEKGIFYRFLKYSRP</sequence>
<comment type="catalytic activity">
    <reaction evidence="7">
        <text>(6S)-5,6,7,8-tetrahydrofolate + NADP(+) = 7,8-dihydrofolate + NADPH + H(+)</text>
        <dbReference type="Rhea" id="RHEA:15009"/>
        <dbReference type="ChEBI" id="CHEBI:15378"/>
        <dbReference type="ChEBI" id="CHEBI:57451"/>
        <dbReference type="ChEBI" id="CHEBI:57453"/>
        <dbReference type="ChEBI" id="CHEBI:57783"/>
        <dbReference type="ChEBI" id="CHEBI:58349"/>
        <dbReference type="EC" id="1.5.1.3"/>
    </reaction>
</comment>
<dbReference type="Proteomes" id="UP000610862">
    <property type="component" value="Unassembled WGS sequence"/>
</dbReference>
<dbReference type="GO" id="GO:0046654">
    <property type="term" value="P:tetrahydrofolate biosynthetic process"/>
    <property type="evidence" value="ECO:0007669"/>
    <property type="project" value="InterPro"/>
</dbReference>
<comment type="pathway">
    <text evidence="1 7">Cofactor biosynthesis; tetrahydrofolate biosynthesis; 5,6,7,8-tetrahydrofolate from 7,8-dihydrofolate: step 1/1.</text>
</comment>
<dbReference type="GO" id="GO:0046452">
    <property type="term" value="P:dihydrofolate metabolic process"/>
    <property type="evidence" value="ECO:0007669"/>
    <property type="project" value="TreeGrafter"/>
</dbReference>
<dbReference type="AlphaFoldDB" id="A0A926E9X1"/>
<gene>
    <name evidence="9" type="ORF">H8692_05815</name>
</gene>
<dbReference type="RefSeq" id="WP_177268731.1">
    <property type="nucleotide sequence ID" value="NZ_JACRTA010000002.1"/>
</dbReference>
<keyword evidence="5 7" id="KW-0521">NADP</keyword>
<dbReference type="GO" id="GO:0004146">
    <property type="term" value="F:dihydrofolate reductase activity"/>
    <property type="evidence" value="ECO:0007669"/>
    <property type="project" value="UniProtKB-EC"/>
</dbReference>
<evidence type="ECO:0000256" key="4">
    <source>
        <dbReference type="ARBA" id="ARBA00022563"/>
    </source>
</evidence>
<dbReference type="PANTHER" id="PTHR48069:SF3">
    <property type="entry name" value="DIHYDROFOLATE REDUCTASE"/>
    <property type="match status" value="1"/>
</dbReference>
<evidence type="ECO:0000256" key="7">
    <source>
        <dbReference type="PIRNR" id="PIRNR000194"/>
    </source>
</evidence>
<dbReference type="GO" id="GO:0006730">
    <property type="term" value="P:one-carbon metabolic process"/>
    <property type="evidence" value="ECO:0007669"/>
    <property type="project" value="UniProtKB-KW"/>
</dbReference>
<evidence type="ECO:0000256" key="3">
    <source>
        <dbReference type="ARBA" id="ARBA00012856"/>
    </source>
</evidence>
<dbReference type="PROSITE" id="PS51330">
    <property type="entry name" value="DHFR_2"/>
    <property type="match status" value="1"/>
</dbReference>
<evidence type="ECO:0000256" key="5">
    <source>
        <dbReference type="ARBA" id="ARBA00022857"/>
    </source>
</evidence>
<protein>
    <recommendedName>
        <fullName evidence="3 7">Dihydrofolate reductase</fullName>
        <ecNumber evidence="3 7">1.5.1.3</ecNumber>
    </recommendedName>
</protein>
<proteinExistence type="inferred from homology"/>